<keyword evidence="2" id="KW-1133">Transmembrane helix</keyword>
<proteinExistence type="predicted"/>
<dbReference type="Proteomes" id="UP000005777">
    <property type="component" value="Unassembled WGS sequence"/>
</dbReference>
<accession>W5IJE5</accession>
<evidence type="ECO:0000313" key="3">
    <source>
        <dbReference type="EMBL" id="EFG26991.2"/>
    </source>
</evidence>
<evidence type="ECO:0000256" key="2">
    <source>
        <dbReference type="SAM" id="Phobius"/>
    </source>
</evidence>
<keyword evidence="2" id="KW-0812">Transmembrane</keyword>
<dbReference type="RefSeq" id="WP_081442804.1">
    <property type="nucleotide sequence ID" value="NZ_GG770225.1"/>
</dbReference>
<dbReference type="HOGENOM" id="CLU_1165185_0_0_11"/>
<evidence type="ECO:0000256" key="1">
    <source>
        <dbReference type="SAM" id="MobiDB-lite"/>
    </source>
</evidence>
<dbReference type="EMBL" id="ADCX01000003">
    <property type="protein sequence ID" value="EFG26991.2"/>
    <property type="molecule type" value="Genomic_DNA"/>
</dbReference>
<protein>
    <submittedName>
        <fullName evidence="3">Uncharacterized protein</fullName>
    </submittedName>
</protein>
<keyword evidence="4" id="KW-1185">Reference proteome</keyword>
<feature type="region of interest" description="Disordered" evidence="1">
    <location>
        <begin position="1"/>
        <end position="34"/>
    </location>
</feature>
<feature type="transmembrane region" description="Helical" evidence="2">
    <location>
        <begin position="72"/>
        <end position="94"/>
    </location>
</feature>
<organism evidence="3 4">
    <name type="scientific">Scardovia inopinata F0304</name>
    <dbReference type="NCBI Taxonomy" id="641146"/>
    <lineage>
        <taxon>Bacteria</taxon>
        <taxon>Bacillati</taxon>
        <taxon>Actinomycetota</taxon>
        <taxon>Actinomycetes</taxon>
        <taxon>Bifidobacteriales</taxon>
        <taxon>Bifidobacteriaceae</taxon>
        <taxon>Scardovia</taxon>
    </lineage>
</organism>
<gene>
    <name evidence="3" type="ORF">HMPREF9020_00622</name>
</gene>
<reference evidence="3 4" key="1">
    <citation type="submission" date="2012-01" db="EMBL/GenBank/DDBJ databases">
        <title>The Genome Sequence of Scardovia inopinata F0304.</title>
        <authorList>
            <consortium name="The Broad Institute Genome Sequencing Platform"/>
            <person name="Earl A."/>
            <person name="Ward D."/>
            <person name="Feldgarden M."/>
            <person name="Gevers D."/>
            <person name="Izard J."/>
            <person name="Baranova O.V."/>
            <person name="Blanton J.M."/>
            <person name="Tanner A.C."/>
            <person name="Dewhirst F.E."/>
            <person name="Young S.K."/>
            <person name="Zeng Q."/>
            <person name="Gargeya S."/>
            <person name="Fitzgerald M."/>
            <person name="Haas B."/>
            <person name="Abouelleil A."/>
            <person name="Alvarado L."/>
            <person name="Arachchi H.M."/>
            <person name="Berlin A."/>
            <person name="Chapman S.B."/>
            <person name="Gearin G."/>
            <person name="Goldberg J."/>
            <person name="Griggs A."/>
            <person name="Gujja S."/>
            <person name="Hansen M."/>
            <person name="Heiman D."/>
            <person name="Howarth C."/>
            <person name="Larimer J."/>
            <person name="Lui A."/>
            <person name="MacDonald P.J."/>
            <person name="McCowen C."/>
            <person name="Montmayeur A."/>
            <person name="Murphy C."/>
            <person name="Neiman D."/>
            <person name="Pearson M."/>
            <person name="Priest M."/>
            <person name="Roberts A."/>
            <person name="Saif S."/>
            <person name="Shea T."/>
            <person name="Sisk P."/>
            <person name="Stolte C."/>
            <person name="Sykes S."/>
            <person name="Wortman J."/>
            <person name="Nusbaum C."/>
            <person name="Birren B."/>
        </authorList>
    </citation>
    <scope>NUCLEOTIDE SEQUENCE [LARGE SCALE GENOMIC DNA]</scope>
    <source>
        <strain evidence="3 4">F0304</strain>
    </source>
</reference>
<evidence type="ECO:0000313" key="4">
    <source>
        <dbReference type="Proteomes" id="UP000005777"/>
    </source>
</evidence>
<name>W5IJE5_SCAIO</name>
<feature type="compositionally biased region" description="Polar residues" evidence="1">
    <location>
        <begin position="1"/>
        <end position="19"/>
    </location>
</feature>
<dbReference type="Pfam" id="PF07006">
    <property type="entry name" value="DUF1310"/>
    <property type="match status" value="1"/>
</dbReference>
<dbReference type="InterPro" id="IPR010738">
    <property type="entry name" value="DUF1310"/>
</dbReference>
<dbReference type="eggNOG" id="ENOG5033BQV">
    <property type="taxonomic scope" value="Bacteria"/>
</dbReference>
<keyword evidence="2" id="KW-0472">Membrane</keyword>
<dbReference type="AlphaFoldDB" id="W5IJE5"/>
<sequence>MVPNSNDPSNWQSQAAQSNHPDHSAQPVQSRSSHFVLSEQETQRLITKNDNQTQLLEKIQEKKHKQALSQQAAAISVIIGIIIITTAIVFGVIVTKKNHEKQEFYNEMHAIVHSQECQKVMEEDFRELDPHALTDKGVIQTYEIVDSSIEHNPMGGIDFDTVINHDKKQTVGFTLNRRYMGGGYGPLESGGNVISGKLSARRLARYGKQIYDYDWASKYKKAHPDEFPPENNTQKNDE</sequence>
<comment type="caution">
    <text evidence="3">The sequence shown here is derived from an EMBL/GenBank/DDBJ whole genome shotgun (WGS) entry which is preliminary data.</text>
</comment>